<organism evidence="1 2">
    <name type="scientific">Parasponia andersonii</name>
    <name type="common">Sponia andersonii</name>
    <dbReference type="NCBI Taxonomy" id="3476"/>
    <lineage>
        <taxon>Eukaryota</taxon>
        <taxon>Viridiplantae</taxon>
        <taxon>Streptophyta</taxon>
        <taxon>Embryophyta</taxon>
        <taxon>Tracheophyta</taxon>
        <taxon>Spermatophyta</taxon>
        <taxon>Magnoliopsida</taxon>
        <taxon>eudicotyledons</taxon>
        <taxon>Gunneridae</taxon>
        <taxon>Pentapetalae</taxon>
        <taxon>rosids</taxon>
        <taxon>fabids</taxon>
        <taxon>Rosales</taxon>
        <taxon>Cannabaceae</taxon>
        <taxon>Parasponia</taxon>
    </lineage>
</organism>
<evidence type="ECO:0000313" key="2">
    <source>
        <dbReference type="Proteomes" id="UP000237105"/>
    </source>
</evidence>
<name>A0A2P5BJ08_PARAD</name>
<dbReference type="AlphaFoldDB" id="A0A2P5BJ08"/>
<reference evidence="2" key="1">
    <citation type="submission" date="2016-06" db="EMBL/GenBank/DDBJ databases">
        <title>Parallel loss of symbiosis genes in relatives of nitrogen-fixing non-legume Parasponia.</title>
        <authorList>
            <person name="Van Velzen R."/>
            <person name="Holmer R."/>
            <person name="Bu F."/>
            <person name="Rutten L."/>
            <person name="Van Zeijl A."/>
            <person name="Liu W."/>
            <person name="Santuari L."/>
            <person name="Cao Q."/>
            <person name="Sharma T."/>
            <person name="Shen D."/>
            <person name="Roswanjaya Y."/>
            <person name="Wardhani T."/>
            <person name="Kalhor M.S."/>
            <person name="Jansen J."/>
            <person name="Van den Hoogen J."/>
            <person name="Gungor B."/>
            <person name="Hartog M."/>
            <person name="Hontelez J."/>
            <person name="Verver J."/>
            <person name="Yang W.-C."/>
            <person name="Schijlen E."/>
            <person name="Repin R."/>
            <person name="Schilthuizen M."/>
            <person name="Schranz E."/>
            <person name="Heidstra R."/>
            <person name="Miyata K."/>
            <person name="Fedorova E."/>
            <person name="Kohlen W."/>
            <person name="Bisseling T."/>
            <person name="Smit S."/>
            <person name="Geurts R."/>
        </authorList>
    </citation>
    <scope>NUCLEOTIDE SEQUENCE [LARGE SCALE GENOMIC DNA]</scope>
    <source>
        <strain evidence="2">cv. WU1-14</strain>
    </source>
</reference>
<sequence length="38" mass="4146">MLSESFVWKPKTFFSLTSATLLSLTSLSGAANANQWPL</sequence>
<proteinExistence type="predicted"/>
<comment type="caution">
    <text evidence="1">The sequence shown here is derived from an EMBL/GenBank/DDBJ whole genome shotgun (WGS) entry which is preliminary data.</text>
</comment>
<gene>
    <name evidence="1" type="ORF">PanWU01x14_234560</name>
</gene>
<protein>
    <submittedName>
        <fullName evidence="1">Uncharacterized protein</fullName>
    </submittedName>
</protein>
<keyword evidence="2" id="KW-1185">Reference proteome</keyword>
<dbReference type="Proteomes" id="UP000237105">
    <property type="component" value="Unassembled WGS sequence"/>
</dbReference>
<accession>A0A2P5BJ08</accession>
<evidence type="ECO:0000313" key="1">
    <source>
        <dbReference type="EMBL" id="PON48753.1"/>
    </source>
</evidence>
<dbReference type="EMBL" id="JXTB01000271">
    <property type="protein sequence ID" value="PON48753.1"/>
    <property type="molecule type" value="Genomic_DNA"/>
</dbReference>